<dbReference type="Gene3D" id="3.40.30.10">
    <property type="entry name" value="Glutaredoxin"/>
    <property type="match status" value="1"/>
</dbReference>
<gene>
    <name evidence="3" type="ordered locus">ROP_71930</name>
</gene>
<protein>
    <submittedName>
        <fullName evidence="3">Thioredoxin</fullName>
    </submittedName>
</protein>
<accession>C1B629</accession>
<dbReference type="EMBL" id="AP011115">
    <property type="protein sequence ID" value="BAH55440.1"/>
    <property type="molecule type" value="Genomic_DNA"/>
</dbReference>
<evidence type="ECO:0000313" key="3">
    <source>
        <dbReference type="EMBL" id="BAH55440.1"/>
    </source>
</evidence>
<dbReference type="SUPFAM" id="SSF52833">
    <property type="entry name" value="Thioredoxin-like"/>
    <property type="match status" value="1"/>
</dbReference>
<dbReference type="HOGENOM" id="CLU_2208020_0_0_11"/>
<dbReference type="AlphaFoldDB" id="C1B629"/>
<sequence>MEQPSIHRDSLITAHAASRSEVHHSTGHYPTFEGASDRHDNVVFGKVDTEAEQQLAAVARITSIPTVVAFHKGALVYSQSGVLPKAALDSLVWRIKELDSAPTARTH</sequence>
<dbReference type="InterPro" id="IPR013766">
    <property type="entry name" value="Thioredoxin_domain"/>
</dbReference>
<dbReference type="PATRIC" id="fig|632772.20.peg.7506"/>
<organism evidence="3 4">
    <name type="scientific">Rhodococcus opacus (strain B4)</name>
    <dbReference type="NCBI Taxonomy" id="632772"/>
    <lineage>
        <taxon>Bacteria</taxon>
        <taxon>Bacillati</taxon>
        <taxon>Actinomycetota</taxon>
        <taxon>Actinomycetes</taxon>
        <taxon>Mycobacteriales</taxon>
        <taxon>Nocardiaceae</taxon>
        <taxon>Rhodococcus</taxon>
    </lineage>
</organism>
<feature type="domain" description="Thioredoxin" evidence="2">
    <location>
        <begin position="30"/>
        <end position="91"/>
    </location>
</feature>
<dbReference type="KEGG" id="rop:ROP_71930"/>
<dbReference type="InterPro" id="IPR036249">
    <property type="entry name" value="Thioredoxin-like_sf"/>
</dbReference>
<dbReference type="OrthoDB" id="9790390at2"/>
<dbReference type="Proteomes" id="UP000002212">
    <property type="component" value="Chromosome"/>
</dbReference>
<evidence type="ECO:0000313" key="4">
    <source>
        <dbReference type="Proteomes" id="UP000002212"/>
    </source>
</evidence>
<dbReference type="STRING" id="632772.ROP_71930"/>
<name>C1B629_RHOOB</name>
<evidence type="ECO:0000259" key="2">
    <source>
        <dbReference type="Pfam" id="PF00085"/>
    </source>
</evidence>
<dbReference type="CDD" id="cd02947">
    <property type="entry name" value="TRX_family"/>
    <property type="match status" value="1"/>
</dbReference>
<evidence type="ECO:0000256" key="1">
    <source>
        <dbReference type="SAM" id="MobiDB-lite"/>
    </source>
</evidence>
<dbReference type="Pfam" id="PF00085">
    <property type="entry name" value="Thioredoxin"/>
    <property type="match status" value="1"/>
</dbReference>
<proteinExistence type="predicted"/>
<reference evidence="3 4" key="1">
    <citation type="submission" date="2009-03" db="EMBL/GenBank/DDBJ databases">
        <title>Comparison of the complete genome sequences of Rhodococcus erythropolis PR4 and Rhodococcus opacus B4.</title>
        <authorList>
            <person name="Takarada H."/>
            <person name="Sekine M."/>
            <person name="Hosoyama A."/>
            <person name="Yamada R."/>
            <person name="Fujisawa T."/>
            <person name="Omata S."/>
            <person name="Shimizu A."/>
            <person name="Tsukatani N."/>
            <person name="Tanikawa S."/>
            <person name="Fujita N."/>
            <person name="Harayama S."/>
        </authorList>
    </citation>
    <scope>NUCLEOTIDE SEQUENCE [LARGE SCALE GENOMIC DNA]</scope>
    <source>
        <strain evidence="3 4">B4</strain>
    </source>
</reference>
<feature type="region of interest" description="Disordered" evidence="1">
    <location>
        <begin position="16"/>
        <end position="36"/>
    </location>
</feature>